<feature type="region of interest" description="Disordered" evidence="8">
    <location>
        <begin position="169"/>
        <end position="292"/>
    </location>
</feature>
<feature type="compositionally biased region" description="Low complexity" evidence="8">
    <location>
        <begin position="514"/>
        <end position="534"/>
    </location>
</feature>
<accession>A0A0G4HBE4</accession>
<feature type="compositionally biased region" description="Basic and acidic residues" evidence="8">
    <location>
        <begin position="552"/>
        <end position="562"/>
    </location>
</feature>
<evidence type="ECO:0000313" key="10">
    <source>
        <dbReference type="EMBL" id="CEM41309.1"/>
    </source>
</evidence>
<comment type="similarity">
    <text evidence="2 7">Belongs to the SLU7 family.</text>
</comment>
<feature type="region of interest" description="Disordered" evidence="8">
    <location>
        <begin position="514"/>
        <end position="585"/>
    </location>
</feature>
<feature type="compositionally biased region" description="Basic and acidic residues" evidence="8">
    <location>
        <begin position="1"/>
        <end position="37"/>
    </location>
</feature>
<evidence type="ECO:0000256" key="5">
    <source>
        <dbReference type="ARBA" id="ARBA00023187"/>
    </source>
</evidence>
<dbReference type="InterPro" id="IPR039974">
    <property type="entry name" value="Splicing_factor_SLU7"/>
</dbReference>
<comment type="subunit">
    <text evidence="7">Associated with the spliceosome.</text>
</comment>
<feature type="domain" description="Pre-mRNA-splicing factor SLU7" evidence="9">
    <location>
        <begin position="214"/>
        <end position="460"/>
    </location>
</feature>
<gene>
    <name evidence="10" type="ORF">Cvel_25941</name>
</gene>
<dbReference type="GO" id="GO:0000398">
    <property type="term" value="P:mRNA splicing, via spliceosome"/>
    <property type="evidence" value="ECO:0007669"/>
    <property type="project" value="UniProtKB-UniRule"/>
</dbReference>
<evidence type="ECO:0000256" key="6">
    <source>
        <dbReference type="ARBA" id="ARBA00023242"/>
    </source>
</evidence>
<feature type="compositionally biased region" description="Basic and acidic residues" evidence="8">
    <location>
        <begin position="267"/>
        <end position="286"/>
    </location>
</feature>
<keyword evidence="5 7" id="KW-0508">mRNA splicing</keyword>
<reference evidence="10" key="1">
    <citation type="submission" date="2014-11" db="EMBL/GenBank/DDBJ databases">
        <authorList>
            <person name="Otto D Thomas"/>
            <person name="Naeem Raeece"/>
        </authorList>
    </citation>
    <scope>NUCLEOTIDE SEQUENCE</scope>
</reference>
<evidence type="ECO:0000256" key="4">
    <source>
        <dbReference type="ARBA" id="ARBA00022728"/>
    </source>
</evidence>
<feature type="compositionally biased region" description="Basic and acidic residues" evidence="8">
    <location>
        <begin position="223"/>
        <end position="241"/>
    </location>
</feature>
<comment type="function">
    <text evidence="7">Involved in pre-mRNA splicing.</text>
</comment>
<feature type="compositionally biased region" description="Basic and acidic residues" evidence="8">
    <location>
        <begin position="199"/>
        <end position="215"/>
    </location>
</feature>
<dbReference type="PANTHER" id="PTHR12942:SF2">
    <property type="entry name" value="PRE-MRNA-SPLICING FACTOR SLU7"/>
    <property type="match status" value="1"/>
</dbReference>
<dbReference type="VEuPathDB" id="CryptoDB:Cvel_25941"/>
<evidence type="ECO:0000256" key="3">
    <source>
        <dbReference type="ARBA" id="ARBA00022664"/>
    </source>
</evidence>
<evidence type="ECO:0000256" key="1">
    <source>
        <dbReference type="ARBA" id="ARBA00004123"/>
    </source>
</evidence>
<keyword evidence="6 7" id="KW-0539">Nucleus</keyword>
<evidence type="ECO:0000256" key="8">
    <source>
        <dbReference type="SAM" id="MobiDB-lite"/>
    </source>
</evidence>
<organism evidence="10">
    <name type="scientific">Chromera velia CCMP2878</name>
    <dbReference type="NCBI Taxonomy" id="1169474"/>
    <lineage>
        <taxon>Eukaryota</taxon>
        <taxon>Sar</taxon>
        <taxon>Alveolata</taxon>
        <taxon>Colpodellida</taxon>
        <taxon>Chromeraceae</taxon>
        <taxon>Chromera</taxon>
    </lineage>
</organism>
<sequence length="585" mass="64125">MAEFASRDELKAQKALEEARKAGTAPPEKDADGKDINPHIPQFISKAPWYLSQGDASGSGLKHQRYKADKLSGLLGDQPILKGVTEQRASKFRKGACENCGAMTHKTKDCVERPRAKGAKWSGRDFAPDEYIVPDRDADFDSKRDRYHNYDPAEYQGIIDDYEAAEVERKRRKQEELSKHLQSKLAATQSKRKRRKIKERLSKLEGADEAARVEAMEQMEEEEKAKERERELREKEGEKSDGGNSGGSEDSDSDSEAGGSDSEDEDLKIRDFDKRSAPMGSRDARTKTTTRNLRIREDTAKYLHNLDVNSAFYDPKTRSMRANPFMGFKEDEAGMYRGDNAYKGLGDSTAMTDQQVFAWEAYKRGQNVHFNAQPTQLEYMFKEYQKKKEELANEKTKELLAKYGGEEHLEAPKSLIFSQTEAYTEYGRDGTVVGGRGRQMVSSKYEEDVHPGNHTSVWGSWYDVAGGKWGFACCRQTRRDADCTSAALLASAAAAAAASSSSSSSSSSSAAAAAAAAAAAGGGSAASSSSSSSSMKNGKRTAGGDEEEETEGRDAKRSRQVDIEEDPSGAGGGSEADGEGERDSA</sequence>
<keyword evidence="4 7" id="KW-0747">Spliceosome</keyword>
<name>A0A0G4HBE4_9ALVE</name>
<protein>
    <recommendedName>
        <fullName evidence="7">Pre-mRNA-splicing factor SLU7</fullName>
    </recommendedName>
</protein>
<evidence type="ECO:0000259" key="9">
    <source>
        <dbReference type="Pfam" id="PF11708"/>
    </source>
</evidence>
<feature type="compositionally biased region" description="Basic and acidic residues" evidence="8">
    <location>
        <begin position="169"/>
        <end position="179"/>
    </location>
</feature>
<dbReference type="PANTHER" id="PTHR12942">
    <property type="entry name" value="STEP II SPLICING FACTOR SLU7"/>
    <property type="match status" value="1"/>
</dbReference>
<dbReference type="EMBL" id="CDMZ01002208">
    <property type="protein sequence ID" value="CEM41309.1"/>
    <property type="molecule type" value="Genomic_DNA"/>
</dbReference>
<dbReference type="AlphaFoldDB" id="A0A0G4HBE4"/>
<feature type="compositionally biased region" description="Acidic residues" evidence="8">
    <location>
        <begin position="249"/>
        <end position="266"/>
    </location>
</feature>
<feature type="region of interest" description="Disordered" evidence="8">
    <location>
        <begin position="1"/>
        <end position="38"/>
    </location>
</feature>
<dbReference type="PhylomeDB" id="A0A0G4HBE4"/>
<proteinExistence type="inferred from homology"/>
<evidence type="ECO:0000256" key="7">
    <source>
        <dbReference type="RuleBase" id="RU367071"/>
    </source>
</evidence>
<dbReference type="GO" id="GO:0030628">
    <property type="term" value="F:pre-mRNA 3'-splice site binding"/>
    <property type="evidence" value="ECO:0007669"/>
    <property type="project" value="UniProtKB-UniRule"/>
</dbReference>
<evidence type="ECO:0000256" key="2">
    <source>
        <dbReference type="ARBA" id="ARBA00007203"/>
    </source>
</evidence>
<dbReference type="GO" id="GO:0005681">
    <property type="term" value="C:spliceosomal complex"/>
    <property type="evidence" value="ECO:0007669"/>
    <property type="project" value="UniProtKB-UniRule"/>
</dbReference>
<dbReference type="InterPro" id="IPR021715">
    <property type="entry name" value="Slu7_dom"/>
</dbReference>
<keyword evidence="3 7" id="KW-0507">mRNA processing</keyword>
<dbReference type="Pfam" id="PF11708">
    <property type="entry name" value="Slu7"/>
    <property type="match status" value="1"/>
</dbReference>
<comment type="subcellular location">
    <subcellularLocation>
        <location evidence="1 7">Nucleus</location>
    </subcellularLocation>
</comment>